<proteinExistence type="predicted"/>
<evidence type="ECO:0000313" key="2">
    <source>
        <dbReference type="EMBL" id="VDO31672.1"/>
    </source>
</evidence>
<accession>A0A0N4WAG8</accession>
<dbReference type="EMBL" id="UZAF01016647">
    <property type="protein sequence ID" value="VDO31672.1"/>
    <property type="molecule type" value="Genomic_DNA"/>
</dbReference>
<evidence type="ECO:0000259" key="1">
    <source>
        <dbReference type="Pfam" id="PF12335"/>
    </source>
</evidence>
<dbReference type="Gene3D" id="3.30.420.10">
    <property type="entry name" value="Ribonuclease H-like superfamily/Ribonuclease H"/>
    <property type="match status" value="1"/>
</dbReference>
<dbReference type="AlphaFoldDB" id="A0A0N4WAG8"/>
<organism evidence="4">
    <name type="scientific">Haemonchus placei</name>
    <name type="common">Barber's pole worm</name>
    <dbReference type="NCBI Taxonomy" id="6290"/>
    <lineage>
        <taxon>Eukaryota</taxon>
        <taxon>Metazoa</taxon>
        <taxon>Ecdysozoa</taxon>
        <taxon>Nematoda</taxon>
        <taxon>Chromadorea</taxon>
        <taxon>Rhabditida</taxon>
        <taxon>Rhabditina</taxon>
        <taxon>Rhabditomorpha</taxon>
        <taxon>Strongyloidea</taxon>
        <taxon>Trichostrongylidae</taxon>
        <taxon>Haemonchus</taxon>
    </lineage>
</organism>
<keyword evidence="3" id="KW-1185">Reference proteome</keyword>
<sequence>MLVFMQDNAPIHASLSTQARYSQHQFDLLLWPANSPVLDSMENVWGSMIRKNDEGNKQLERLAQGVQQYAYTCIQDHQVWSNHRFWEAAFFHDVHELMRRHYGNQHDTNTLLSGKSRHDMWNLLEEPTAMTLSAARLSRLSDFSDEELMKCSEEEESIVHGQAKHYVNLMIYIKVPLDASRLRRVDKNDLESRGNFQDQHDVGFCVVSYFHHCSYLF</sequence>
<name>A0A0N4WAG8_HAEPC</name>
<evidence type="ECO:0000313" key="4">
    <source>
        <dbReference type="WBParaSite" id="HPLM_0000737301-mRNA-1"/>
    </source>
</evidence>
<dbReference type="InterPro" id="IPR036397">
    <property type="entry name" value="RNaseH_sf"/>
</dbReference>
<gene>
    <name evidence="2" type="ORF">HPLM_LOCUS7365</name>
</gene>
<reference evidence="2 3" key="2">
    <citation type="submission" date="2018-11" db="EMBL/GenBank/DDBJ databases">
        <authorList>
            <consortium name="Pathogen Informatics"/>
        </authorList>
    </citation>
    <scope>NUCLEOTIDE SEQUENCE [LARGE SCALE GENOMIC DNA]</scope>
    <source>
        <strain evidence="2 3">MHpl1</strain>
    </source>
</reference>
<dbReference type="Pfam" id="PF12335">
    <property type="entry name" value="SBF2"/>
    <property type="match status" value="1"/>
</dbReference>
<dbReference type="OrthoDB" id="74314at2759"/>
<dbReference type="STRING" id="6290.A0A0N4WAG8"/>
<dbReference type="InterPro" id="IPR022096">
    <property type="entry name" value="SBF1/SBF2"/>
</dbReference>
<reference evidence="4" key="1">
    <citation type="submission" date="2017-02" db="UniProtKB">
        <authorList>
            <consortium name="WormBaseParasite"/>
        </authorList>
    </citation>
    <scope>IDENTIFICATION</scope>
</reference>
<dbReference type="Proteomes" id="UP000268014">
    <property type="component" value="Unassembled WGS sequence"/>
</dbReference>
<evidence type="ECO:0000313" key="3">
    <source>
        <dbReference type="Proteomes" id="UP000268014"/>
    </source>
</evidence>
<protein>
    <submittedName>
        <fullName evidence="4">SBF2 domain-containing protein</fullName>
    </submittedName>
</protein>
<dbReference type="GO" id="GO:0003676">
    <property type="term" value="F:nucleic acid binding"/>
    <property type="evidence" value="ECO:0007669"/>
    <property type="project" value="InterPro"/>
</dbReference>
<feature type="domain" description="SBF1/SBF2" evidence="1">
    <location>
        <begin position="61"/>
        <end position="170"/>
    </location>
</feature>
<dbReference type="WBParaSite" id="HPLM_0000737301-mRNA-1">
    <property type="protein sequence ID" value="HPLM_0000737301-mRNA-1"/>
    <property type="gene ID" value="HPLM_0000737301"/>
</dbReference>